<dbReference type="EMBL" id="LGAP01000001">
    <property type="protein sequence ID" value="KOF22775.1"/>
    <property type="molecule type" value="Genomic_DNA"/>
</dbReference>
<dbReference type="AlphaFoldDB" id="A0A0L8C763"/>
<dbReference type="Proteomes" id="UP000037425">
    <property type="component" value="Unassembled WGS sequence"/>
</dbReference>
<sequence>MILKAPGIRSLARSRDGNIGISAALIMPLVIMSMGLGIDYGYLTVQRQEMQSTVDLAAIAAASNVSSAEQAVLKYFSNNGLNFAVATPAGLLTVDGKVLPPGDIGTAKVDGVATVTRGRYVPDPNIAAGQRFIKDATPSDAVQMHLEKKGLIYLASVFSEPPDLSVVGTAASSKVAAFSVGSRLASLNDGLLNAILGQMLGTNISLKVMDYNALIDADIDIQPFLKIIATKLSLTAASYEDVLDANLTMPQLLSSMRLFQGLSGTVTSALKSIELATANNKKTFTLAQILNLDPKKDLSVDAGSDWTMKVSALQIVSAAAAIANGENQIALNAVAGLPGIASTTVKLAIGEPPVETPSHRLGTPGAAVRTAQTRLAVEVGIDGLAALAGIRIRLPIYVELAHAEAKLSDIRCYGGKPENAAVVVDAVPGVAEIAIGDVNPKVLSSFSSDARVERARIVDALVVKIDAIAHVEAQNLQASRLTFSPAEVAARSIKSVSTKDILSSTTKTLLNNLDLNIQVLFLTLGSPTVLQQALAQTLGAVTKPVDDLLYNLLLLVGVRVGEADIRVTGVKCQPPVLVQ</sequence>
<evidence type="ECO:0000259" key="3">
    <source>
        <dbReference type="Pfam" id="PF13400"/>
    </source>
</evidence>
<evidence type="ECO:0000256" key="1">
    <source>
        <dbReference type="SAM" id="Phobius"/>
    </source>
</evidence>
<feature type="domain" description="Putative Flp pilus-assembly TadG-like N-terminal" evidence="3">
    <location>
        <begin position="17"/>
        <end position="63"/>
    </location>
</feature>
<evidence type="ECO:0000313" key="4">
    <source>
        <dbReference type="EMBL" id="KOF22775.1"/>
    </source>
</evidence>
<dbReference type="InterPro" id="IPR028087">
    <property type="entry name" value="Tad_N"/>
</dbReference>
<evidence type="ECO:0000259" key="2">
    <source>
        <dbReference type="Pfam" id="PF09977"/>
    </source>
</evidence>
<keyword evidence="1" id="KW-0812">Transmembrane</keyword>
<accession>A0A0L8C763</accession>
<dbReference type="OrthoDB" id="7630116at2"/>
<organism evidence="4 5">
    <name type="scientific">Ensifer adhaerens</name>
    <name type="common">Sinorhizobium morelense</name>
    <dbReference type="NCBI Taxonomy" id="106592"/>
    <lineage>
        <taxon>Bacteria</taxon>
        <taxon>Pseudomonadati</taxon>
        <taxon>Pseudomonadota</taxon>
        <taxon>Alphaproteobacteria</taxon>
        <taxon>Hyphomicrobiales</taxon>
        <taxon>Rhizobiaceae</taxon>
        <taxon>Sinorhizobium/Ensifer group</taxon>
        <taxon>Ensifer</taxon>
    </lineage>
</organism>
<keyword evidence="1" id="KW-1133">Transmembrane helix</keyword>
<proteinExistence type="predicted"/>
<dbReference type="PATRIC" id="fig|106592.7.peg.985"/>
<keyword evidence="1" id="KW-0472">Membrane</keyword>
<evidence type="ECO:0000313" key="5">
    <source>
        <dbReference type="Proteomes" id="UP000037425"/>
    </source>
</evidence>
<name>A0A0L8C763_ENSAD</name>
<dbReference type="Pfam" id="PF09977">
    <property type="entry name" value="Tad_C"/>
    <property type="match status" value="1"/>
</dbReference>
<gene>
    <name evidence="4" type="ORF">AC244_04620</name>
</gene>
<protein>
    <submittedName>
        <fullName evidence="4">Uncharacterized protein</fullName>
    </submittedName>
</protein>
<dbReference type="InterPro" id="IPR018705">
    <property type="entry name" value="DUF2134_membrane"/>
</dbReference>
<feature type="transmembrane region" description="Helical" evidence="1">
    <location>
        <begin position="21"/>
        <end position="43"/>
    </location>
</feature>
<dbReference type="RefSeq" id="WP_053247569.1">
    <property type="nucleotide sequence ID" value="NZ_LGAP01000001.1"/>
</dbReference>
<reference evidence="5" key="1">
    <citation type="submission" date="2015-07" db="EMBL/GenBank/DDBJ databases">
        <title>Whole genome sequence of an Ensifer adhaerens strain isolated from a cave pool in the Wind Cave National Park.</title>
        <authorList>
            <person name="Eng W.W.H."/>
            <person name="Gan H.M."/>
            <person name="Barton H.A."/>
            <person name="Savka M.A."/>
        </authorList>
    </citation>
    <scope>NUCLEOTIDE SEQUENCE [LARGE SCALE GENOMIC DNA]</scope>
    <source>
        <strain evidence="5">SD006</strain>
    </source>
</reference>
<dbReference type="Pfam" id="PF13400">
    <property type="entry name" value="Tad"/>
    <property type="match status" value="1"/>
</dbReference>
<feature type="domain" description="DUF2134" evidence="2">
    <location>
        <begin position="65"/>
        <end position="170"/>
    </location>
</feature>
<comment type="caution">
    <text evidence="4">The sequence shown here is derived from an EMBL/GenBank/DDBJ whole genome shotgun (WGS) entry which is preliminary data.</text>
</comment>